<dbReference type="AlphaFoldDB" id="A0A7Y0EF44"/>
<sequence>MSNKTGQVYCIQLGELKWTYKTALEAWNNNEALQVPKSYSQLQLGNIVTGIRNYEEFAEKLDAGAVLGFHALRVYKTTESEV</sequence>
<name>A0A7Y0EF44_9CLOT</name>
<dbReference type="Proteomes" id="UP000537131">
    <property type="component" value="Unassembled WGS sequence"/>
</dbReference>
<accession>A0A7Y0EF44</accession>
<evidence type="ECO:0000313" key="2">
    <source>
        <dbReference type="Proteomes" id="UP000537131"/>
    </source>
</evidence>
<keyword evidence="2" id="KW-1185">Reference proteome</keyword>
<reference evidence="1 2" key="1">
    <citation type="submission" date="2020-04" db="EMBL/GenBank/DDBJ databases">
        <authorList>
            <person name="Doyle D.A."/>
        </authorList>
    </citation>
    <scope>NUCLEOTIDE SEQUENCE [LARGE SCALE GENOMIC DNA]</scope>
    <source>
        <strain evidence="1 2">P21</strain>
    </source>
</reference>
<dbReference type="RefSeq" id="WP_169296889.1">
    <property type="nucleotide sequence ID" value="NZ_JABBNI010000011.1"/>
</dbReference>
<protein>
    <submittedName>
        <fullName evidence="1">Uncharacterized protein</fullName>
    </submittedName>
</protein>
<evidence type="ECO:0000313" key="1">
    <source>
        <dbReference type="EMBL" id="NMM62287.1"/>
    </source>
</evidence>
<gene>
    <name evidence="1" type="ORF">HBE96_06220</name>
</gene>
<dbReference type="EMBL" id="JABBNI010000011">
    <property type="protein sequence ID" value="NMM62287.1"/>
    <property type="molecule type" value="Genomic_DNA"/>
</dbReference>
<proteinExistence type="predicted"/>
<comment type="caution">
    <text evidence="1">The sequence shown here is derived from an EMBL/GenBank/DDBJ whole genome shotgun (WGS) entry which is preliminary data.</text>
</comment>
<organism evidence="1 2">
    <name type="scientific">Clostridium muellerianum</name>
    <dbReference type="NCBI Taxonomy" id="2716538"/>
    <lineage>
        <taxon>Bacteria</taxon>
        <taxon>Bacillati</taxon>
        <taxon>Bacillota</taxon>
        <taxon>Clostridia</taxon>
        <taxon>Eubacteriales</taxon>
        <taxon>Clostridiaceae</taxon>
        <taxon>Clostridium</taxon>
    </lineage>
</organism>
<reference evidence="1 2" key="2">
    <citation type="submission" date="2020-06" db="EMBL/GenBank/DDBJ databases">
        <title>Complete Genome Sequence of Clostridium muelleri sp. nov. P21T, an Acid-Alcohol Producing Acetogen Isolated from Old Hay.</title>
        <authorList>
            <person name="Duncan K.E."/>
            <person name="Tanner R.S."/>
        </authorList>
    </citation>
    <scope>NUCLEOTIDE SEQUENCE [LARGE SCALE GENOMIC DNA]</scope>
    <source>
        <strain evidence="1 2">P21</strain>
    </source>
</reference>